<evidence type="ECO:0000313" key="2">
    <source>
        <dbReference type="Proteomes" id="UP000315010"/>
    </source>
</evidence>
<dbReference type="GO" id="GO:0016020">
    <property type="term" value="C:membrane"/>
    <property type="evidence" value="ECO:0007669"/>
    <property type="project" value="InterPro"/>
</dbReference>
<dbReference type="EMBL" id="SJPJ01000001">
    <property type="protein sequence ID" value="TWT80831.1"/>
    <property type="molecule type" value="Genomic_DNA"/>
</dbReference>
<sequence length="534" mass="58836">MTKPKQGMALLVVMVIVTLVALAAYGFNQQMTDAYRVSQLQIERAQARLTAMSAIEALKVTLMQPRGMRLNFHRDGLDSFAAVTIESIEGLGEQEDSVWSFSVVTPKNEFAIEASNRPEQNLPWRFGLSNESAKLNLLVLNQWENAESGQALKALMNLPGMDSAMAKAIMRVYQISGSSQTSTVTLTDRLGAASSEDSGDPAQWTRQWAKLYCGGDWDHNYRLDSLELALMGEQELGEANFSSIQQEPTVSTPAPVAWRDYVTLDSGQKNENLAGNRRVFLNGEDLQALHQQLTAIWPPEWANFVIAARQFGVSRGAASGGSSAISAAEWTPDFSIPAAERFSSPLELVGANVSIRQDNDKVKQMRSPFSDDFGDRTNYLRGLLEDVSVHPGPVIVGQVDVMDAPREVLLGVPGMSADVADQIVERRVSSAGTEATRDTIAWLWTENVIDLPTFIKLQPWLTVGGDCYHAQIVAFRDTLTPTFRCTVTLDGTTHEVITRNFRSWDAWGQGFTISDLRGEMSPEDNPNHADSYLP</sequence>
<organism evidence="1 2">
    <name type="scientific">Novipirellula herctigrandis</name>
    <dbReference type="NCBI Taxonomy" id="2527986"/>
    <lineage>
        <taxon>Bacteria</taxon>
        <taxon>Pseudomonadati</taxon>
        <taxon>Planctomycetota</taxon>
        <taxon>Planctomycetia</taxon>
        <taxon>Pirellulales</taxon>
        <taxon>Pirellulaceae</taxon>
        <taxon>Novipirellula</taxon>
    </lineage>
</organism>
<name>A0A5C5Z1X6_9BACT</name>
<gene>
    <name evidence="1" type="ORF">CA13_22770</name>
</gene>
<dbReference type="GO" id="GO:0009306">
    <property type="term" value="P:protein secretion"/>
    <property type="evidence" value="ECO:0007669"/>
    <property type="project" value="InterPro"/>
</dbReference>
<dbReference type="InterPro" id="IPR005628">
    <property type="entry name" value="GspK"/>
</dbReference>
<dbReference type="PANTHER" id="PTHR38831:SF2">
    <property type="entry name" value="TYPE II SECRETION SYSTEM PROTEIN K"/>
    <property type="match status" value="1"/>
</dbReference>
<dbReference type="PANTHER" id="PTHR38831">
    <property type="entry name" value="TYPE II SECRETION SYSTEM PROTEIN K"/>
    <property type="match status" value="1"/>
</dbReference>
<accession>A0A5C5Z1X6</accession>
<evidence type="ECO:0008006" key="3">
    <source>
        <dbReference type="Google" id="ProtNLM"/>
    </source>
</evidence>
<keyword evidence="2" id="KW-1185">Reference proteome</keyword>
<dbReference type="Proteomes" id="UP000315010">
    <property type="component" value="Unassembled WGS sequence"/>
</dbReference>
<dbReference type="OrthoDB" id="233127at2"/>
<protein>
    <recommendedName>
        <fullName evidence="3">General secretion pathway protein K</fullName>
    </recommendedName>
</protein>
<comment type="caution">
    <text evidence="1">The sequence shown here is derived from an EMBL/GenBank/DDBJ whole genome shotgun (WGS) entry which is preliminary data.</text>
</comment>
<dbReference type="RefSeq" id="WP_146396086.1">
    <property type="nucleotide sequence ID" value="NZ_SJPJ01000001.1"/>
</dbReference>
<dbReference type="AlphaFoldDB" id="A0A5C5Z1X6"/>
<reference evidence="1 2" key="1">
    <citation type="submission" date="2019-02" db="EMBL/GenBank/DDBJ databases">
        <title>Deep-cultivation of Planctomycetes and their phenomic and genomic characterization uncovers novel biology.</title>
        <authorList>
            <person name="Wiegand S."/>
            <person name="Jogler M."/>
            <person name="Boedeker C."/>
            <person name="Pinto D."/>
            <person name="Vollmers J."/>
            <person name="Rivas-Marin E."/>
            <person name="Kohn T."/>
            <person name="Peeters S.H."/>
            <person name="Heuer A."/>
            <person name="Rast P."/>
            <person name="Oberbeckmann S."/>
            <person name="Bunk B."/>
            <person name="Jeske O."/>
            <person name="Meyerdierks A."/>
            <person name="Storesund J.E."/>
            <person name="Kallscheuer N."/>
            <person name="Luecker S."/>
            <person name="Lage O.M."/>
            <person name="Pohl T."/>
            <person name="Merkel B.J."/>
            <person name="Hornburger P."/>
            <person name="Mueller R.-W."/>
            <person name="Bruemmer F."/>
            <person name="Labrenz M."/>
            <person name="Spormann A.M."/>
            <person name="Op Den Camp H."/>
            <person name="Overmann J."/>
            <person name="Amann R."/>
            <person name="Jetten M.S.M."/>
            <person name="Mascher T."/>
            <person name="Medema M.H."/>
            <person name="Devos D.P."/>
            <person name="Kaster A.-K."/>
            <person name="Ovreas L."/>
            <person name="Rohde M."/>
            <person name="Galperin M.Y."/>
            <person name="Jogler C."/>
        </authorList>
    </citation>
    <scope>NUCLEOTIDE SEQUENCE [LARGE SCALE GENOMIC DNA]</scope>
    <source>
        <strain evidence="1 2">CA13</strain>
    </source>
</reference>
<proteinExistence type="predicted"/>
<evidence type="ECO:0000313" key="1">
    <source>
        <dbReference type="EMBL" id="TWT80831.1"/>
    </source>
</evidence>